<dbReference type="Proteomes" id="UP001652409">
    <property type="component" value="Unassembled WGS sequence"/>
</dbReference>
<comment type="caution">
    <text evidence="7">The sequence shown here is derived from an EMBL/GenBank/DDBJ whole genome shotgun (WGS) entry which is preliminary data.</text>
</comment>
<evidence type="ECO:0000256" key="2">
    <source>
        <dbReference type="ARBA" id="ARBA00022475"/>
    </source>
</evidence>
<feature type="transmembrane region" description="Helical" evidence="6">
    <location>
        <begin position="127"/>
        <end position="147"/>
    </location>
</feature>
<evidence type="ECO:0000313" key="7">
    <source>
        <dbReference type="EMBL" id="MCU6766232.1"/>
    </source>
</evidence>
<keyword evidence="3 6" id="KW-0812">Transmembrane</keyword>
<feature type="transmembrane region" description="Helical" evidence="6">
    <location>
        <begin position="375"/>
        <end position="395"/>
    </location>
</feature>
<evidence type="ECO:0000313" key="8">
    <source>
        <dbReference type="Proteomes" id="UP001652409"/>
    </source>
</evidence>
<dbReference type="PANTHER" id="PTHR30250">
    <property type="entry name" value="PST FAMILY PREDICTED COLANIC ACID TRANSPORTER"/>
    <property type="match status" value="1"/>
</dbReference>
<name>A0ABT2TXG5_9FIRM</name>
<evidence type="ECO:0000256" key="1">
    <source>
        <dbReference type="ARBA" id="ARBA00004651"/>
    </source>
</evidence>
<evidence type="ECO:0000256" key="4">
    <source>
        <dbReference type="ARBA" id="ARBA00022989"/>
    </source>
</evidence>
<dbReference type="RefSeq" id="WP_262582942.1">
    <property type="nucleotide sequence ID" value="NZ_JAOQJL010000026.1"/>
</dbReference>
<evidence type="ECO:0000256" key="3">
    <source>
        <dbReference type="ARBA" id="ARBA00022692"/>
    </source>
</evidence>
<protein>
    <recommendedName>
        <fullName evidence="9">Polysaccharide biosynthesis protein</fullName>
    </recommendedName>
</protein>
<keyword evidence="5 6" id="KW-0472">Membrane</keyword>
<sequence>MWNMIGSTCYSASSFLYLLIVTRLCGVELAGFFSLSYATAQLLLQVGRYGMRTFQATDLDHKYLFSEYKVSRVFSCAAMMLFGVIFSAYSFSGEYIAISIFVIMMKMIDAVEDVFHGNLQQNYHVELMGKMLAVRNVYSAVFFTLLLYFTRNLYLTCGATAITSLMLCLLVNSWAVQHISSRQPKRSFQFSHVLELLKMCTPLFAGTFLSLLLYNVPKYAMSNVMTDEYQAYYSILFMPSFVITLMCEFVFKPMITTIAGLWWDNDLKKFVLYVARIIGIIFLCCGGIVIAGHLLGRTLLELIYGVDLSPYKLHFIVLLIGGGIGAEVYMIYNILIAIRKGGCILPVYALTALITILPAKAMVQKLGIMGASLNYLLSCSVLFIMFFAILIWVILKKKKALSH</sequence>
<feature type="transmembrane region" description="Helical" evidence="6">
    <location>
        <begin position="315"/>
        <end position="336"/>
    </location>
</feature>
<dbReference type="EMBL" id="JAOQJL010000026">
    <property type="protein sequence ID" value="MCU6766232.1"/>
    <property type="molecule type" value="Genomic_DNA"/>
</dbReference>
<keyword evidence="2" id="KW-1003">Cell membrane</keyword>
<proteinExistence type="predicted"/>
<evidence type="ECO:0000256" key="5">
    <source>
        <dbReference type="ARBA" id="ARBA00023136"/>
    </source>
</evidence>
<feature type="transmembrane region" description="Helical" evidence="6">
    <location>
        <begin position="153"/>
        <end position="175"/>
    </location>
</feature>
<organism evidence="7 8">
    <name type="scientific">Blautia ammoniilytica</name>
    <dbReference type="NCBI Taxonomy" id="2981782"/>
    <lineage>
        <taxon>Bacteria</taxon>
        <taxon>Bacillati</taxon>
        <taxon>Bacillota</taxon>
        <taxon>Clostridia</taxon>
        <taxon>Lachnospirales</taxon>
        <taxon>Lachnospiraceae</taxon>
        <taxon>Blautia</taxon>
    </lineage>
</organism>
<evidence type="ECO:0000256" key="6">
    <source>
        <dbReference type="SAM" id="Phobius"/>
    </source>
</evidence>
<feature type="transmembrane region" description="Helical" evidence="6">
    <location>
        <begin position="271"/>
        <end position="295"/>
    </location>
</feature>
<evidence type="ECO:0008006" key="9">
    <source>
        <dbReference type="Google" id="ProtNLM"/>
    </source>
</evidence>
<feature type="transmembrane region" description="Helical" evidence="6">
    <location>
        <begin position="231"/>
        <end position="251"/>
    </location>
</feature>
<feature type="transmembrane region" description="Helical" evidence="6">
    <location>
        <begin position="196"/>
        <end position="216"/>
    </location>
</feature>
<dbReference type="InterPro" id="IPR050833">
    <property type="entry name" value="Poly_Biosynth_Transport"/>
</dbReference>
<comment type="subcellular location">
    <subcellularLocation>
        <location evidence="1">Cell membrane</location>
        <topology evidence="1">Multi-pass membrane protein</topology>
    </subcellularLocation>
</comment>
<feature type="transmembrane region" description="Helical" evidence="6">
    <location>
        <begin position="343"/>
        <end position="363"/>
    </location>
</feature>
<reference evidence="7 8" key="1">
    <citation type="journal article" date="2021" name="ISME Commun">
        <title>Automated analysis of genomic sequences facilitates high-throughput and comprehensive description of bacteria.</title>
        <authorList>
            <person name="Hitch T.C.A."/>
        </authorList>
    </citation>
    <scope>NUCLEOTIDE SEQUENCE [LARGE SCALE GENOMIC DNA]</scope>
    <source>
        <strain evidence="7 8">Sanger_23</strain>
    </source>
</reference>
<keyword evidence="4 6" id="KW-1133">Transmembrane helix</keyword>
<dbReference type="PANTHER" id="PTHR30250:SF11">
    <property type="entry name" value="O-ANTIGEN TRANSPORTER-RELATED"/>
    <property type="match status" value="1"/>
</dbReference>
<gene>
    <name evidence="7" type="ORF">OCV61_12535</name>
</gene>
<accession>A0ABT2TXG5</accession>
<feature type="transmembrane region" description="Helical" evidence="6">
    <location>
        <begin position="15"/>
        <end position="44"/>
    </location>
</feature>
<keyword evidence="8" id="KW-1185">Reference proteome</keyword>